<evidence type="ECO:0000256" key="3">
    <source>
        <dbReference type="ARBA" id="ARBA00023163"/>
    </source>
</evidence>
<accession>A0A3A4F231</accession>
<dbReference type="InterPro" id="IPR000524">
    <property type="entry name" value="Tscrpt_reg_HTH_GntR"/>
</dbReference>
<comment type="caution">
    <text evidence="6">The sequence shown here is derived from an EMBL/GenBank/DDBJ whole genome shotgun (WGS) entry which is preliminary data.</text>
</comment>
<dbReference type="SUPFAM" id="SSF48008">
    <property type="entry name" value="GntR ligand-binding domain-like"/>
    <property type="match status" value="1"/>
</dbReference>
<dbReference type="OrthoDB" id="8680240at2"/>
<keyword evidence="2" id="KW-0238">DNA-binding</keyword>
<dbReference type="Pfam" id="PF07729">
    <property type="entry name" value="FCD"/>
    <property type="match status" value="1"/>
</dbReference>
<dbReference type="RefSeq" id="WP_119902672.1">
    <property type="nucleotide sequence ID" value="NZ_QYZP01000002.1"/>
</dbReference>
<dbReference type="Gene3D" id="1.10.10.10">
    <property type="entry name" value="Winged helix-like DNA-binding domain superfamily/Winged helix DNA-binding domain"/>
    <property type="match status" value="1"/>
</dbReference>
<evidence type="ECO:0000256" key="4">
    <source>
        <dbReference type="SAM" id="MobiDB-lite"/>
    </source>
</evidence>
<dbReference type="AlphaFoldDB" id="A0A3A4F231"/>
<evidence type="ECO:0000259" key="5">
    <source>
        <dbReference type="PROSITE" id="PS50949"/>
    </source>
</evidence>
<dbReference type="SUPFAM" id="SSF46785">
    <property type="entry name" value="Winged helix' DNA-binding domain"/>
    <property type="match status" value="1"/>
</dbReference>
<dbReference type="PANTHER" id="PTHR43537">
    <property type="entry name" value="TRANSCRIPTIONAL REGULATOR, GNTR FAMILY"/>
    <property type="match status" value="1"/>
</dbReference>
<organism evidence="6 7">
    <name type="scientific">Nesterenkonia natronophila</name>
    <dbReference type="NCBI Taxonomy" id="2174932"/>
    <lineage>
        <taxon>Bacteria</taxon>
        <taxon>Bacillati</taxon>
        <taxon>Actinomycetota</taxon>
        <taxon>Actinomycetes</taxon>
        <taxon>Micrococcales</taxon>
        <taxon>Micrococcaceae</taxon>
        <taxon>Nesterenkonia</taxon>
    </lineage>
</organism>
<name>A0A3A4F231_9MICC</name>
<dbReference type="InterPro" id="IPR011711">
    <property type="entry name" value="GntR_C"/>
</dbReference>
<dbReference type="GO" id="GO:0003700">
    <property type="term" value="F:DNA-binding transcription factor activity"/>
    <property type="evidence" value="ECO:0007669"/>
    <property type="project" value="InterPro"/>
</dbReference>
<keyword evidence="7" id="KW-1185">Reference proteome</keyword>
<dbReference type="InterPro" id="IPR036388">
    <property type="entry name" value="WH-like_DNA-bd_sf"/>
</dbReference>
<dbReference type="Proteomes" id="UP000266615">
    <property type="component" value="Unassembled WGS sequence"/>
</dbReference>
<gene>
    <name evidence="6" type="ORF">D3250_07170</name>
</gene>
<dbReference type="InterPro" id="IPR008920">
    <property type="entry name" value="TF_FadR/GntR_C"/>
</dbReference>
<evidence type="ECO:0000256" key="1">
    <source>
        <dbReference type="ARBA" id="ARBA00023015"/>
    </source>
</evidence>
<dbReference type="GO" id="GO:0003677">
    <property type="term" value="F:DNA binding"/>
    <property type="evidence" value="ECO:0007669"/>
    <property type="project" value="UniProtKB-KW"/>
</dbReference>
<keyword evidence="1" id="KW-0805">Transcription regulation</keyword>
<evidence type="ECO:0000313" key="7">
    <source>
        <dbReference type="Proteomes" id="UP000266615"/>
    </source>
</evidence>
<evidence type="ECO:0000256" key="2">
    <source>
        <dbReference type="ARBA" id="ARBA00023125"/>
    </source>
</evidence>
<dbReference type="SMART" id="SM00895">
    <property type="entry name" value="FCD"/>
    <property type="match status" value="1"/>
</dbReference>
<keyword evidence="3" id="KW-0804">Transcription</keyword>
<feature type="region of interest" description="Disordered" evidence="4">
    <location>
        <begin position="1"/>
        <end position="22"/>
    </location>
</feature>
<evidence type="ECO:0000313" key="6">
    <source>
        <dbReference type="EMBL" id="RJN31886.1"/>
    </source>
</evidence>
<protein>
    <submittedName>
        <fullName evidence="6">GntR family transcriptional regulator</fullName>
    </submittedName>
</protein>
<dbReference type="SMART" id="SM00345">
    <property type="entry name" value="HTH_GNTR"/>
    <property type="match status" value="1"/>
</dbReference>
<dbReference type="Pfam" id="PF00392">
    <property type="entry name" value="GntR"/>
    <property type="match status" value="1"/>
</dbReference>
<dbReference type="EMBL" id="QYZP01000002">
    <property type="protein sequence ID" value="RJN31886.1"/>
    <property type="molecule type" value="Genomic_DNA"/>
</dbReference>
<sequence>MTSQDGDAPRKGAARPRPSARERAHTWISSAILAGDFAEGEFLDEITLAREVGTSRTPVREAFHRLQAEGFVDLVPRRGAQVRVINARELEEIYQARFLIESEAILRICRKRKGAPERLEELLDGMETAGRKKDWRLSAKLDQEFHLSIVQQQGNDVVSEMYESLGPRHVRLAVRTLVEAPERLPTIQAEHRELANALQSHDGSYGVQVLRKHLRIVPEVVEAFPQ</sequence>
<dbReference type="PROSITE" id="PS50949">
    <property type="entry name" value="HTH_GNTR"/>
    <property type="match status" value="1"/>
</dbReference>
<dbReference type="PANTHER" id="PTHR43537:SF24">
    <property type="entry name" value="GLUCONATE OPERON TRANSCRIPTIONAL REPRESSOR"/>
    <property type="match status" value="1"/>
</dbReference>
<reference evidence="6 7" key="1">
    <citation type="submission" date="2018-09" db="EMBL/GenBank/DDBJ databases">
        <title>Nesterenkonia natronophila sp. nov., an alkaliphilic actinobacteriume isolated from a soda lake, and emended description of the genus Nesterenkonia.</title>
        <authorList>
            <person name="Menes R.J."/>
            <person name="Iriarte A."/>
        </authorList>
    </citation>
    <scope>NUCLEOTIDE SEQUENCE [LARGE SCALE GENOMIC DNA]</scope>
    <source>
        <strain evidence="6 7">M8</strain>
    </source>
</reference>
<feature type="domain" description="HTH gntR-type" evidence="5">
    <location>
        <begin position="18"/>
        <end position="85"/>
    </location>
</feature>
<dbReference type="Gene3D" id="1.20.120.530">
    <property type="entry name" value="GntR ligand-binding domain-like"/>
    <property type="match status" value="1"/>
</dbReference>
<dbReference type="InterPro" id="IPR036390">
    <property type="entry name" value="WH_DNA-bd_sf"/>
</dbReference>
<proteinExistence type="predicted"/>